<keyword evidence="1" id="KW-0472">Membrane</keyword>
<proteinExistence type="predicted"/>
<keyword evidence="3" id="KW-1185">Reference proteome</keyword>
<name>A0ABN4LWD6_9ALTE</name>
<accession>A0ABN4LWD6</accession>
<evidence type="ECO:0000256" key="1">
    <source>
        <dbReference type="SAM" id="Phobius"/>
    </source>
</evidence>
<evidence type="ECO:0000313" key="3">
    <source>
        <dbReference type="Proteomes" id="UP000056750"/>
    </source>
</evidence>
<keyword evidence="1" id="KW-0812">Transmembrane</keyword>
<organism evidence="2 3">
    <name type="scientific">Alteromonas stellipolaris</name>
    <dbReference type="NCBI Taxonomy" id="233316"/>
    <lineage>
        <taxon>Bacteria</taxon>
        <taxon>Pseudomonadati</taxon>
        <taxon>Pseudomonadota</taxon>
        <taxon>Gammaproteobacteria</taxon>
        <taxon>Alteromonadales</taxon>
        <taxon>Alteromonadaceae</taxon>
        <taxon>Alteromonas/Salinimonas group</taxon>
        <taxon>Alteromonas</taxon>
    </lineage>
</organism>
<reference evidence="2 3" key="1">
    <citation type="submission" date="2015-12" db="EMBL/GenBank/DDBJ databases">
        <title>Intraspecies pangenome expansion in the marine bacterium Alteromonas.</title>
        <authorList>
            <person name="Lopez-Perez M."/>
            <person name="Rodriguez-Valera F."/>
        </authorList>
    </citation>
    <scope>NUCLEOTIDE SEQUENCE [LARGE SCALE GENOMIC DNA]</scope>
    <source>
        <strain evidence="2 3">LMG 21861</strain>
        <plasmid evidence="2 3">pASTE61-200</plasmid>
    </source>
</reference>
<feature type="transmembrane region" description="Helical" evidence="1">
    <location>
        <begin position="58"/>
        <end position="80"/>
    </location>
</feature>
<feature type="transmembrane region" description="Helical" evidence="1">
    <location>
        <begin position="32"/>
        <end position="51"/>
    </location>
</feature>
<dbReference type="RefSeq" id="WP_061093744.1">
    <property type="nucleotide sequence ID" value="NZ_CP013927.1"/>
</dbReference>
<geneLocation type="plasmid" evidence="2 3">
    <name>pASTE61-200</name>
</geneLocation>
<protein>
    <submittedName>
        <fullName evidence="2">Uncharacterized protein</fullName>
    </submittedName>
</protein>
<feature type="transmembrane region" description="Helical" evidence="1">
    <location>
        <begin position="134"/>
        <end position="156"/>
    </location>
</feature>
<feature type="transmembrane region" description="Helical" evidence="1">
    <location>
        <begin position="184"/>
        <end position="202"/>
    </location>
</feature>
<keyword evidence="1" id="KW-1133">Transmembrane helix</keyword>
<feature type="transmembrane region" description="Helical" evidence="1">
    <location>
        <begin position="7"/>
        <end position="26"/>
    </location>
</feature>
<gene>
    <name evidence="2" type="ORF">AVL57_00765</name>
</gene>
<dbReference type="EMBL" id="CP013927">
    <property type="protein sequence ID" value="AMJ76705.1"/>
    <property type="molecule type" value="Genomic_DNA"/>
</dbReference>
<evidence type="ECO:0000313" key="2">
    <source>
        <dbReference type="EMBL" id="AMJ76705.1"/>
    </source>
</evidence>
<keyword evidence="2" id="KW-0614">Plasmid</keyword>
<sequence length="223" mass="25034">MVWLRDTFLFSFLFTFYYLVSLSANGPFPTDVATLSSLINAATYVFAGVACKGRANRYFIISIGFISILVHGSAFLLDMVLPESGYIRVTVNVWMGYALYKLFSYRHLCAMKVNAIFGTTLPVRETNMTLMYHYYLKLWAIIKLLIGLCIIIPFALNGVPINEMFSPYIQSGEYIDYGRVADNIALVTDGLLMVGLIVHTLIDRYAPDVVGLGPTQKSYPPMK</sequence>
<dbReference type="Proteomes" id="UP000056750">
    <property type="component" value="Plasmid pASTE61-200"/>
</dbReference>